<evidence type="ECO:0000256" key="11">
    <source>
        <dbReference type="ARBA" id="ARBA00037124"/>
    </source>
</evidence>
<protein>
    <recommendedName>
        <fullName evidence="14">Peroxisomal trans-2-enoyl-CoA reductase</fullName>
        <ecNumber evidence="13">1.3.1.38</ecNumber>
    </recommendedName>
</protein>
<keyword evidence="3" id="KW-0444">Lipid biosynthesis</keyword>
<comment type="catalytic activity">
    <reaction evidence="20">
        <text>(2E)-octenoyl-CoA + NADPH + H(+) = octanoyl-CoA + NADP(+)</text>
        <dbReference type="Rhea" id="RHEA:44952"/>
        <dbReference type="ChEBI" id="CHEBI:15378"/>
        <dbReference type="ChEBI" id="CHEBI:57386"/>
        <dbReference type="ChEBI" id="CHEBI:57783"/>
        <dbReference type="ChEBI" id="CHEBI:58349"/>
        <dbReference type="ChEBI" id="CHEBI:62242"/>
    </reaction>
    <physiologicalReaction direction="left-to-right" evidence="20">
        <dbReference type="Rhea" id="RHEA:44953"/>
    </physiologicalReaction>
</comment>
<comment type="catalytic activity">
    <reaction evidence="15">
        <text>(2E)-dodecenoyl-CoA + NADPH + H(+) = dodecanoyl-CoA + NADP(+)</text>
        <dbReference type="Rhea" id="RHEA:44964"/>
        <dbReference type="ChEBI" id="CHEBI:15378"/>
        <dbReference type="ChEBI" id="CHEBI:57330"/>
        <dbReference type="ChEBI" id="CHEBI:57375"/>
        <dbReference type="ChEBI" id="CHEBI:57783"/>
        <dbReference type="ChEBI" id="CHEBI:58349"/>
    </reaction>
    <physiologicalReaction direction="left-to-right" evidence="15">
        <dbReference type="Rhea" id="RHEA:44965"/>
    </physiologicalReaction>
</comment>
<comment type="pathway">
    <text evidence="2">Lipid metabolism.</text>
</comment>
<comment type="caution">
    <text evidence="21">The sequence shown here is derived from an EMBL/GenBank/DDBJ whole genome shotgun (WGS) entry which is preliminary data.</text>
</comment>
<evidence type="ECO:0000256" key="7">
    <source>
        <dbReference type="ARBA" id="ARBA00023002"/>
    </source>
</evidence>
<dbReference type="PANTHER" id="PTHR24317">
    <property type="entry name" value="PEROXISOMAL TRANS-2-ENOYL-COA REDUCTASE"/>
    <property type="match status" value="1"/>
</dbReference>
<organism evidence="21 22">
    <name type="scientific">Pseudonocardia zijingensis</name>
    <dbReference type="NCBI Taxonomy" id="153376"/>
    <lineage>
        <taxon>Bacteria</taxon>
        <taxon>Bacillati</taxon>
        <taxon>Actinomycetota</taxon>
        <taxon>Actinomycetes</taxon>
        <taxon>Pseudonocardiales</taxon>
        <taxon>Pseudonocardiaceae</taxon>
        <taxon>Pseudonocardia</taxon>
    </lineage>
</organism>
<reference evidence="21 22" key="1">
    <citation type="journal article" date="2019" name="Int. J. Syst. Evol. Microbiol.">
        <title>The Global Catalogue of Microorganisms (GCM) 10K type strain sequencing project: providing services to taxonomists for standard genome sequencing and annotation.</title>
        <authorList>
            <consortium name="The Broad Institute Genomics Platform"/>
            <consortium name="The Broad Institute Genome Sequencing Center for Infectious Disease"/>
            <person name="Wu L."/>
            <person name="Ma J."/>
        </authorList>
    </citation>
    <scope>NUCLEOTIDE SEQUENCE [LARGE SCALE GENOMIC DNA]</scope>
    <source>
        <strain evidence="21 22">JCM 11117</strain>
    </source>
</reference>
<dbReference type="SUPFAM" id="SSF51735">
    <property type="entry name" value="NAD(P)-binding Rossmann-fold domains"/>
    <property type="match status" value="1"/>
</dbReference>
<dbReference type="Gene3D" id="3.40.50.720">
    <property type="entry name" value="NAD(P)-binding Rossmann-like Domain"/>
    <property type="match status" value="1"/>
</dbReference>
<comment type="catalytic activity">
    <reaction evidence="18">
        <text>a (2E)-enoyl-CoA + NADPH + H(+) = a 2,3-saturated acyl-CoA + NADP(+)</text>
        <dbReference type="Rhea" id="RHEA:33763"/>
        <dbReference type="ChEBI" id="CHEBI:15378"/>
        <dbReference type="ChEBI" id="CHEBI:57783"/>
        <dbReference type="ChEBI" id="CHEBI:58349"/>
        <dbReference type="ChEBI" id="CHEBI:58856"/>
        <dbReference type="ChEBI" id="CHEBI:65111"/>
        <dbReference type="EC" id="1.3.1.38"/>
    </reaction>
    <physiologicalReaction direction="left-to-right" evidence="18">
        <dbReference type="Rhea" id="RHEA:33764"/>
    </physiologicalReaction>
</comment>
<keyword evidence="10" id="KW-0275">Fatty acid biosynthesis</keyword>
<dbReference type="InterPro" id="IPR036291">
    <property type="entry name" value="NAD(P)-bd_dom_sf"/>
</dbReference>
<gene>
    <name evidence="21" type="ORF">GCM10009559_36170</name>
</gene>
<evidence type="ECO:0000256" key="12">
    <source>
        <dbReference type="ARBA" id="ARBA00038622"/>
    </source>
</evidence>
<evidence type="ECO:0000256" key="14">
    <source>
        <dbReference type="ARBA" id="ARBA00041063"/>
    </source>
</evidence>
<dbReference type="EMBL" id="BAAAHP010000099">
    <property type="protein sequence ID" value="GAA0940876.1"/>
    <property type="molecule type" value="Genomic_DNA"/>
</dbReference>
<evidence type="ECO:0000256" key="18">
    <source>
        <dbReference type="ARBA" id="ARBA00049251"/>
    </source>
</evidence>
<dbReference type="RefSeq" id="WP_379589621.1">
    <property type="nucleotide sequence ID" value="NZ_BAAAHP010000099.1"/>
</dbReference>
<name>A0ABN1QCV2_9PSEU</name>
<keyword evidence="5" id="KW-0276">Fatty acid metabolism</keyword>
<proteinExistence type="predicted"/>
<dbReference type="InterPro" id="IPR052388">
    <property type="entry name" value="Peroxisomal_t2-enoyl-CoA_red"/>
</dbReference>
<keyword evidence="6" id="KW-0521">NADP</keyword>
<comment type="catalytic activity">
    <reaction evidence="17">
        <text>(2E)-hexenoyl-CoA + NADPH + H(+) = hexanoyl-CoA + NADP(+)</text>
        <dbReference type="Rhea" id="RHEA:44956"/>
        <dbReference type="ChEBI" id="CHEBI:15378"/>
        <dbReference type="ChEBI" id="CHEBI:57783"/>
        <dbReference type="ChEBI" id="CHEBI:58349"/>
        <dbReference type="ChEBI" id="CHEBI:62077"/>
        <dbReference type="ChEBI" id="CHEBI:62620"/>
    </reaction>
    <physiologicalReaction direction="left-to-right" evidence="17">
        <dbReference type="Rhea" id="RHEA:44957"/>
    </physiologicalReaction>
</comment>
<evidence type="ECO:0000256" key="5">
    <source>
        <dbReference type="ARBA" id="ARBA00022832"/>
    </source>
</evidence>
<dbReference type="EC" id="1.3.1.38" evidence="13"/>
<dbReference type="Pfam" id="PF13561">
    <property type="entry name" value="adh_short_C2"/>
    <property type="match status" value="1"/>
</dbReference>
<evidence type="ECO:0000256" key="4">
    <source>
        <dbReference type="ARBA" id="ARBA00022553"/>
    </source>
</evidence>
<evidence type="ECO:0000256" key="2">
    <source>
        <dbReference type="ARBA" id="ARBA00005189"/>
    </source>
</evidence>
<evidence type="ECO:0000256" key="17">
    <source>
        <dbReference type="ARBA" id="ARBA00049108"/>
    </source>
</evidence>
<comment type="catalytic activity">
    <reaction evidence="19">
        <text>(2E)-decenoyl-CoA + NADPH + H(+) = decanoyl-CoA + NADP(+)</text>
        <dbReference type="Rhea" id="RHEA:44960"/>
        <dbReference type="ChEBI" id="CHEBI:15378"/>
        <dbReference type="ChEBI" id="CHEBI:57783"/>
        <dbReference type="ChEBI" id="CHEBI:58349"/>
        <dbReference type="ChEBI" id="CHEBI:61406"/>
        <dbReference type="ChEBI" id="CHEBI:61430"/>
    </reaction>
    <physiologicalReaction direction="left-to-right" evidence="19">
        <dbReference type="Rhea" id="RHEA:44961"/>
    </physiologicalReaction>
</comment>
<evidence type="ECO:0000256" key="6">
    <source>
        <dbReference type="ARBA" id="ARBA00022857"/>
    </source>
</evidence>
<evidence type="ECO:0000313" key="22">
    <source>
        <dbReference type="Proteomes" id="UP001499967"/>
    </source>
</evidence>
<evidence type="ECO:0000256" key="1">
    <source>
        <dbReference type="ARBA" id="ARBA00004275"/>
    </source>
</evidence>
<dbReference type="InterPro" id="IPR002347">
    <property type="entry name" value="SDR_fam"/>
</dbReference>
<evidence type="ECO:0000256" key="8">
    <source>
        <dbReference type="ARBA" id="ARBA00023098"/>
    </source>
</evidence>
<sequence length="58" mass="6104">MPPTAGRTSVKAELAAAVPIERLGRPEEVAAAVAFLASPESSFVYGVNLDVDGDERQF</sequence>
<dbReference type="PANTHER" id="PTHR24317:SF7">
    <property type="entry name" value="PEROXISOMAL TRANS-2-ENOYL-COA REDUCTASE"/>
    <property type="match status" value="1"/>
</dbReference>
<keyword evidence="22" id="KW-1185">Reference proteome</keyword>
<dbReference type="Proteomes" id="UP001499967">
    <property type="component" value="Unassembled WGS sequence"/>
</dbReference>
<comment type="subunit">
    <text evidence="12">Interacts with PEX5, probably required to target it into peroxisomes.</text>
</comment>
<comment type="catalytic activity">
    <reaction evidence="16">
        <text>(2E)-tetradecenoyl-CoA + NADPH + H(+) = tetradecanoyl-CoA + NADP(+)</text>
        <dbReference type="Rhea" id="RHEA:44968"/>
        <dbReference type="ChEBI" id="CHEBI:15378"/>
        <dbReference type="ChEBI" id="CHEBI:57385"/>
        <dbReference type="ChEBI" id="CHEBI:57783"/>
        <dbReference type="ChEBI" id="CHEBI:58349"/>
        <dbReference type="ChEBI" id="CHEBI:61405"/>
    </reaction>
    <physiologicalReaction direction="left-to-right" evidence="16">
        <dbReference type="Rhea" id="RHEA:44969"/>
    </physiologicalReaction>
</comment>
<evidence type="ECO:0000256" key="9">
    <source>
        <dbReference type="ARBA" id="ARBA00023140"/>
    </source>
</evidence>
<evidence type="ECO:0000256" key="19">
    <source>
        <dbReference type="ARBA" id="ARBA00049386"/>
    </source>
</evidence>
<keyword evidence="9" id="KW-0576">Peroxisome</keyword>
<keyword evidence="8" id="KW-0443">Lipid metabolism</keyword>
<evidence type="ECO:0000256" key="16">
    <source>
        <dbReference type="ARBA" id="ARBA00048686"/>
    </source>
</evidence>
<evidence type="ECO:0000256" key="13">
    <source>
        <dbReference type="ARBA" id="ARBA00038849"/>
    </source>
</evidence>
<evidence type="ECO:0000256" key="15">
    <source>
        <dbReference type="ARBA" id="ARBA00047570"/>
    </source>
</evidence>
<evidence type="ECO:0000313" key="21">
    <source>
        <dbReference type="EMBL" id="GAA0940876.1"/>
    </source>
</evidence>
<evidence type="ECO:0000256" key="10">
    <source>
        <dbReference type="ARBA" id="ARBA00023160"/>
    </source>
</evidence>
<keyword evidence="7" id="KW-0560">Oxidoreductase</keyword>
<accession>A0ABN1QCV2</accession>
<evidence type="ECO:0000256" key="20">
    <source>
        <dbReference type="ARBA" id="ARBA00049559"/>
    </source>
</evidence>
<keyword evidence="4" id="KW-0597">Phosphoprotein</keyword>
<evidence type="ECO:0000256" key="3">
    <source>
        <dbReference type="ARBA" id="ARBA00022516"/>
    </source>
</evidence>
<comment type="function">
    <text evidence="11">Participates in chain elongation of fatty acids. Catalyzes the reduction of trans-2-enoyl-CoAs of varying chain lengths from 6:1 to 16:1, having maximum activity with 10:1 CoA. Has no 2,4-dienoyl-CoA reductase activity.</text>
</comment>
<comment type="subcellular location">
    <subcellularLocation>
        <location evidence="1">Peroxisome</location>
    </subcellularLocation>
</comment>